<dbReference type="InterPro" id="IPR044513">
    <property type="entry name" value="BT1/2/3/4/5"/>
</dbReference>
<dbReference type="Gramene" id="Ma00_t02970.2">
    <property type="protein sequence ID" value="Ma00_p02970.2"/>
    <property type="gene ID" value="Ma00_g02970"/>
</dbReference>
<feature type="domain" description="BTB" evidence="4">
    <location>
        <begin position="26"/>
        <end position="95"/>
    </location>
</feature>
<evidence type="ECO:0000256" key="3">
    <source>
        <dbReference type="SAM" id="MobiDB-lite"/>
    </source>
</evidence>
<protein>
    <recommendedName>
        <fullName evidence="4">BTB domain-containing protein</fullName>
    </recommendedName>
</protein>
<dbReference type="GO" id="GO:0009751">
    <property type="term" value="P:response to salicylic acid"/>
    <property type="evidence" value="ECO:0007669"/>
    <property type="project" value="UniProtKB-ARBA"/>
</dbReference>
<dbReference type="Gene3D" id="1.25.40.420">
    <property type="match status" value="1"/>
</dbReference>
<dbReference type="GO" id="GO:0009725">
    <property type="term" value="P:response to hormone"/>
    <property type="evidence" value="ECO:0007669"/>
    <property type="project" value="UniProtKB-ARBA"/>
</dbReference>
<accession>A0A804HMS3</accession>
<evidence type="ECO:0000256" key="1">
    <source>
        <dbReference type="ARBA" id="ARBA00004906"/>
    </source>
</evidence>
<organism evidence="5 6">
    <name type="scientific">Musa acuminata subsp. malaccensis</name>
    <name type="common">Wild banana</name>
    <name type="synonym">Musa malaccensis</name>
    <dbReference type="NCBI Taxonomy" id="214687"/>
    <lineage>
        <taxon>Eukaryota</taxon>
        <taxon>Viridiplantae</taxon>
        <taxon>Streptophyta</taxon>
        <taxon>Embryophyta</taxon>
        <taxon>Tracheophyta</taxon>
        <taxon>Spermatophyta</taxon>
        <taxon>Magnoliopsida</taxon>
        <taxon>Liliopsida</taxon>
        <taxon>Zingiberales</taxon>
        <taxon>Musaceae</taxon>
        <taxon>Musa</taxon>
    </lineage>
</organism>
<dbReference type="InterPro" id="IPR011333">
    <property type="entry name" value="SKP1/BTB/POZ_sf"/>
</dbReference>
<dbReference type="GO" id="GO:0042542">
    <property type="term" value="P:response to hydrogen peroxide"/>
    <property type="evidence" value="ECO:0007669"/>
    <property type="project" value="UniProtKB-ARBA"/>
</dbReference>
<dbReference type="SMART" id="SM00225">
    <property type="entry name" value="BTB"/>
    <property type="match status" value="1"/>
</dbReference>
<proteinExistence type="predicted"/>
<feature type="compositionally biased region" description="Basic residues" evidence="3">
    <location>
        <begin position="267"/>
        <end position="277"/>
    </location>
</feature>
<evidence type="ECO:0000313" key="5">
    <source>
        <dbReference type="EnsemblPlants" id="Ma00_p02970.2"/>
    </source>
</evidence>
<comment type="pathway">
    <text evidence="1">Protein modification; protein ubiquitination.</text>
</comment>
<dbReference type="Gene3D" id="3.30.710.10">
    <property type="entry name" value="Potassium Channel Kv1.1, Chain A"/>
    <property type="match status" value="1"/>
</dbReference>
<dbReference type="RefSeq" id="XP_009387349.1">
    <property type="nucleotide sequence ID" value="XM_009389074.2"/>
</dbReference>
<dbReference type="FunFam" id="1.25.40.420:FF:000012">
    <property type="entry name" value="BTB/POZ and TAZ domain-containing protein 2"/>
    <property type="match status" value="1"/>
</dbReference>
<dbReference type="SUPFAM" id="SSF54695">
    <property type="entry name" value="POZ domain"/>
    <property type="match status" value="1"/>
</dbReference>
<evidence type="ECO:0000313" key="6">
    <source>
        <dbReference type="Proteomes" id="UP000012960"/>
    </source>
</evidence>
<dbReference type="PROSITE" id="PS50097">
    <property type="entry name" value="BTB"/>
    <property type="match status" value="1"/>
</dbReference>
<evidence type="ECO:0000256" key="2">
    <source>
        <dbReference type="ARBA" id="ARBA00022723"/>
    </source>
</evidence>
<dbReference type="PANTHER" id="PTHR46287">
    <property type="entry name" value="BTB/POZ AND TAZ DOMAIN-CONTAINING PROTEIN 3-RELATED"/>
    <property type="match status" value="1"/>
</dbReference>
<feature type="region of interest" description="Disordered" evidence="3">
    <location>
        <begin position="246"/>
        <end position="290"/>
    </location>
</feature>
<dbReference type="EnsemblPlants" id="Ma00_t02970.2">
    <property type="protein sequence ID" value="Ma00_p02970.2"/>
    <property type="gene ID" value="Ma00_g02970"/>
</dbReference>
<dbReference type="InterPro" id="IPR000210">
    <property type="entry name" value="BTB/POZ_dom"/>
</dbReference>
<name>A0A804HMS3_MUSAM</name>
<reference evidence="5" key="1">
    <citation type="submission" date="2021-05" db="UniProtKB">
        <authorList>
            <consortium name="EnsemblPlants"/>
        </authorList>
    </citation>
    <scope>IDENTIFICATION</scope>
    <source>
        <strain evidence="5">subsp. malaccensis</strain>
    </source>
</reference>
<keyword evidence="2" id="KW-0479">Metal-binding</keyword>
<dbReference type="PANTHER" id="PTHR46287:SF5">
    <property type="entry name" value="OS02G0596700 PROTEIN"/>
    <property type="match status" value="1"/>
</dbReference>
<dbReference type="AlphaFoldDB" id="A0A804HMS3"/>
<dbReference type="Proteomes" id="UP000012960">
    <property type="component" value="Unplaced"/>
</dbReference>
<dbReference type="GO" id="GO:0005516">
    <property type="term" value="F:calmodulin binding"/>
    <property type="evidence" value="ECO:0007669"/>
    <property type="project" value="UniProtKB-ARBA"/>
</dbReference>
<keyword evidence="6" id="KW-1185">Reference proteome</keyword>
<dbReference type="GeneID" id="103974287"/>
<dbReference type="GO" id="GO:0006355">
    <property type="term" value="P:regulation of DNA-templated transcription"/>
    <property type="evidence" value="ECO:0007669"/>
    <property type="project" value="UniProtKB-ARBA"/>
</dbReference>
<sequence length="290" mass="32830">MTASVTHRNGLIRRWHEAGNECVPPTDVQIVTSDGKSIPAHSSVLASASPVLERMLDRSRKGGNSERIIHVLGVPHDAVLVFLQFLYSSGTGMWSREAEEEMERHGMALLALSHAYRVRWLKRRCEAGVAAWLSAVKVMDVLKLARLCDAPRLYQRCMRLVAKDLEAVQQSEGWRFVQKHDPGLETEVLQLLQETSQWKTPSCNSEWRSHCNQGDAVMSFQSSLMTIDHSFRLRSMACAAREAMAERKGRSRQVQATERSHGLPAAHMHRRLHRRRAAQQPSPGLPMHQF</sequence>
<dbReference type="GO" id="GO:0046872">
    <property type="term" value="F:metal ion binding"/>
    <property type="evidence" value="ECO:0007669"/>
    <property type="project" value="UniProtKB-KW"/>
</dbReference>
<dbReference type="Pfam" id="PF00651">
    <property type="entry name" value="BTB"/>
    <property type="match status" value="1"/>
</dbReference>
<evidence type="ECO:0000259" key="4">
    <source>
        <dbReference type="PROSITE" id="PS50097"/>
    </source>
</evidence>
<dbReference type="OrthoDB" id="6359816at2759"/>